<gene>
    <name evidence="5" type="ORF">ACCAA_510048</name>
</gene>
<proteinExistence type="predicted"/>
<protein>
    <submittedName>
        <fullName evidence="5">Restriction endonuclease S subunits-like protein</fullName>
    </submittedName>
</protein>
<evidence type="ECO:0000313" key="5">
    <source>
        <dbReference type="EMBL" id="SBT08009.1"/>
    </source>
</evidence>
<evidence type="ECO:0000256" key="2">
    <source>
        <dbReference type="ARBA" id="ARBA00023125"/>
    </source>
</evidence>
<organism evidence="5 6">
    <name type="scientific">Candidatus Accumulibacter aalborgensis</name>
    <dbReference type="NCBI Taxonomy" id="1860102"/>
    <lineage>
        <taxon>Bacteria</taxon>
        <taxon>Pseudomonadati</taxon>
        <taxon>Pseudomonadota</taxon>
        <taxon>Betaproteobacteria</taxon>
        <taxon>Candidatus Accumulibacter</taxon>
    </lineage>
</organism>
<keyword evidence="1" id="KW-0680">Restriction system</keyword>
<keyword evidence="2" id="KW-0238">DNA-binding</keyword>
<sequence length="409" mass="45406">MRWNNERRRAAPAALLSSRRRPGGEGRVKTWPKAALGDLLVRADETAVLDPMAEYHEVTIRLWGKGIVSRGKVLGSDVVSARRVVRANQLILSRIDARNGAIGLIPPQLDGAIVSNDFPAFAFRDPERCDAAFIGWLVRSAPFVELCKAASEGTTNRVRIKEDRFLDQKIALPPLAEQQALVARLETLAEKTRQLQDHLDAAERDAERLLSTRFRAAIANAPLRTMADVAPLVRRQVTIDPETSYTELGVRSFFKGTFQRRTVSGADFSWQDIYRVKTNDLIFSNIMAWEQAIAIARPEDDNCVGNHRMLTCVAAPERTVPRFIWYYFTTLEGFAKIEAASPGTAARNKTMTALALMAIEVPLPPLPTQQAFDRLQAEVTALKAKHTAIRTANAALLPATLERVFAEPA</sequence>
<dbReference type="PANTHER" id="PTHR43140:SF1">
    <property type="entry name" value="TYPE I RESTRICTION ENZYME ECOKI SPECIFICITY SUBUNIT"/>
    <property type="match status" value="1"/>
</dbReference>
<evidence type="ECO:0000256" key="3">
    <source>
        <dbReference type="SAM" id="Coils"/>
    </source>
</evidence>
<dbReference type="Gene3D" id="3.90.220.20">
    <property type="entry name" value="DNA methylase specificity domains"/>
    <property type="match status" value="3"/>
</dbReference>
<dbReference type="GO" id="GO:0003677">
    <property type="term" value="F:DNA binding"/>
    <property type="evidence" value="ECO:0007669"/>
    <property type="project" value="UniProtKB-KW"/>
</dbReference>
<reference evidence="5 6" key="1">
    <citation type="submission" date="2016-06" db="EMBL/GenBank/DDBJ databases">
        <authorList>
            <person name="Kjaerup R.B."/>
            <person name="Dalgaard T.S."/>
            <person name="Juul-Madsen H.R."/>
        </authorList>
    </citation>
    <scope>NUCLEOTIDE SEQUENCE [LARGE SCALE GENOMIC DNA]</scope>
    <source>
        <strain evidence="5">3</strain>
    </source>
</reference>
<dbReference type="SUPFAM" id="SSF116734">
    <property type="entry name" value="DNA methylase specificity domain"/>
    <property type="match status" value="2"/>
</dbReference>
<accession>A0A1A8XSD8</accession>
<keyword evidence="5" id="KW-0255">Endonuclease</keyword>
<feature type="region of interest" description="Disordered" evidence="4">
    <location>
        <begin position="1"/>
        <end position="27"/>
    </location>
</feature>
<dbReference type="InterPro" id="IPR051212">
    <property type="entry name" value="Type-I_RE_S_subunit"/>
</dbReference>
<evidence type="ECO:0000313" key="6">
    <source>
        <dbReference type="Proteomes" id="UP000199169"/>
    </source>
</evidence>
<keyword evidence="6" id="KW-1185">Reference proteome</keyword>
<dbReference type="AlphaFoldDB" id="A0A1A8XSD8"/>
<keyword evidence="5" id="KW-0540">Nuclease</keyword>
<dbReference type="Proteomes" id="UP000199169">
    <property type="component" value="Unassembled WGS sequence"/>
</dbReference>
<dbReference type="InterPro" id="IPR044946">
    <property type="entry name" value="Restrct_endonuc_typeI_TRD_sf"/>
</dbReference>
<keyword evidence="3" id="KW-0175">Coiled coil</keyword>
<evidence type="ECO:0000256" key="4">
    <source>
        <dbReference type="SAM" id="MobiDB-lite"/>
    </source>
</evidence>
<feature type="coiled-coil region" evidence="3">
    <location>
        <begin position="175"/>
        <end position="212"/>
    </location>
</feature>
<keyword evidence="5" id="KW-0378">Hydrolase</keyword>
<dbReference type="EMBL" id="FLQX01000129">
    <property type="protein sequence ID" value="SBT08009.1"/>
    <property type="molecule type" value="Genomic_DNA"/>
</dbReference>
<dbReference type="GO" id="GO:0004519">
    <property type="term" value="F:endonuclease activity"/>
    <property type="evidence" value="ECO:0007669"/>
    <property type="project" value="UniProtKB-KW"/>
</dbReference>
<dbReference type="STRING" id="1860102.ACCAA_510048"/>
<dbReference type="GO" id="GO:0009307">
    <property type="term" value="P:DNA restriction-modification system"/>
    <property type="evidence" value="ECO:0007669"/>
    <property type="project" value="UniProtKB-KW"/>
</dbReference>
<dbReference type="PANTHER" id="PTHR43140">
    <property type="entry name" value="TYPE-1 RESTRICTION ENZYME ECOKI SPECIFICITY PROTEIN"/>
    <property type="match status" value="1"/>
</dbReference>
<name>A0A1A8XSD8_9PROT</name>
<evidence type="ECO:0000256" key="1">
    <source>
        <dbReference type="ARBA" id="ARBA00022747"/>
    </source>
</evidence>